<dbReference type="PANTHER" id="PTHR11040">
    <property type="entry name" value="ZINC/IRON TRANSPORTER"/>
    <property type="match status" value="1"/>
</dbReference>
<feature type="transmembrane region" description="Helical" evidence="8">
    <location>
        <begin position="252"/>
        <end position="273"/>
    </location>
</feature>
<accession>A0A2U2B989</accession>
<feature type="transmembrane region" description="Helical" evidence="8">
    <location>
        <begin position="219"/>
        <end position="240"/>
    </location>
</feature>
<evidence type="ECO:0000313" key="10">
    <source>
        <dbReference type="Proteomes" id="UP000244956"/>
    </source>
</evidence>
<keyword evidence="3" id="KW-1003">Cell membrane</keyword>
<dbReference type="PANTHER" id="PTHR11040:SF211">
    <property type="entry name" value="ZINC TRANSPORTER ZIP11"/>
    <property type="match status" value="1"/>
</dbReference>
<feature type="transmembrane region" description="Helical" evidence="8">
    <location>
        <begin position="43"/>
        <end position="64"/>
    </location>
</feature>
<dbReference type="OrthoDB" id="9787346at2"/>
<proteinExistence type="inferred from homology"/>
<evidence type="ECO:0000256" key="3">
    <source>
        <dbReference type="ARBA" id="ARBA00022475"/>
    </source>
</evidence>
<dbReference type="GO" id="GO:0005886">
    <property type="term" value="C:plasma membrane"/>
    <property type="evidence" value="ECO:0007669"/>
    <property type="project" value="UniProtKB-SubCell"/>
</dbReference>
<reference evidence="9 10" key="1">
    <citation type="submission" date="2018-05" db="EMBL/GenBank/DDBJ databases">
        <title>Marinilabilia rubrum sp. nov., isolated from saltern sediment.</title>
        <authorList>
            <person name="Zhang R."/>
        </authorList>
    </citation>
    <scope>NUCLEOTIDE SEQUENCE [LARGE SCALE GENOMIC DNA]</scope>
    <source>
        <strain evidence="9 10">WTE16</strain>
    </source>
</reference>
<name>A0A2U2B989_9BACT</name>
<dbReference type="Proteomes" id="UP000244956">
    <property type="component" value="Unassembled WGS sequence"/>
</dbReference>
<dbReference type="RefSeq" id="WP_109264181.1">
    <property type="nucleotide sequence ID" value="NZ_QEWP01000006.1"/>
</dbReference>
<evidence type="ECO:0000256" key="4">
    <source>
        <dbReference type="ARBA" id="ARBA00022692"/>
    </source>
</evidence>
<comment type="caution">
    <text evidence="9">The sequence shown here is derived from an EMBL/GenBank/DDBJ whole genome shotgun (WGS) entry which is preliminary data.</text>
</comment>
<comment type="subcellular location">
    <subcellularLocation>
        <location evidence="1">Cell membrane</location>
        <topology evidence="1">Multi-pass membrane protein</topology>
    </subcellularLocation>
</comment>
<protein>
    <submittedName>
        <fullName evidence="9">ZIP family metal transporter</fullName>
    </submittedName>
</protein>
<evidence type="ECO:0000256" key="1">
    <source>
        <dbReference type="ARBA" id="ARBA00004651"/>
    </source>
</evidence>
<keyword evidence="6 8" id="KW-1133">Transmembrane helix</keyword>
<feature type="transmembrane region" description="Helical" evidence="8">
    <location>
        <begin position="76"/>
        <end position="96"/>
    </location>
</feature>
<evidence type="ECO:0000256" key="8">
    <source>
        <dbReference type="SAM" id="Phobius"/>
    </source>
</evidence>
<keyword evidence="5" id="KW-0862">Zinc</keyword>
<evidence type="ECO:0000256" key="5">
    <source>
        <dbReference type="ARBA" id="ARBA00022833"/>
    </source>
</evidence>
<dbReference type="GO" id="GO:0005385">
    <property type="term" value="F:zinc ion transmembrane transporter activity"/>
    <property type="evidence" value="ECO:0007669"/>
    <property type="project" value="TreeGrafter"/>
</dbReference>
<comment type="similarity">
    <text evidence="2">Belongs to the ZIP transporter (TC 2.A.5) family.</text>
</comment>
<sequence length="274" mass="29112">MNLESLIEINPIILALVATIFTWLMTALGSSMVFFFKNIDKRLLNSMLGFAAGVMIAASFWSLLKPAIEMATNQGDIPWVPALTGFLAGGTFLLMVDKILPHLHMGLSTDKAEGIKTTWQRSILLILAITLHNIPEGLAVGVAFGALANTPDVGILAGAVALAMGIGLQNFPEGAAVSIPLRREGFTRFRAFNYGQFSGFVEPMAGVLGAYLVATMKPLLPYALSFAAGAMIFVVVEELIPESQRGGEGNETDLSTIGAMLGFAVMMLMDVALG</sequence>
<keyword evidence="7 8" id="KW-0472">Membrane</keyword>
<evidence type="ECO:0000256" key="7">
    <source>
        <dbReference type="ARBA" id="ARBA00023136"/>
    </source>
</evidence>
<dbReference type="AlphaFoldDB" id="A0A2U2B989"/>
<keyword evidence="10" id="KW-1185">Reference proteome</keyword>
<dbReference type="Pfam" id="PF02535">
    <property type="entry name" value="Zip"/>
    <property type="match status" value="2"/>
</dbReference>
<dbReference type="EMBL" id="QEWP01000006">
    <property type="protein sequence ID" value="PWD99641.1"/>
    <property type="molecule type" value="Genomic_DNA"/>
</dbReference>
<evidence type="ECO:0000256" key="2">
    <source>
        <dbReference type="ARBA" id="ARBA00006939"/>
    </source>
</evidence>
<feature type="transmembrane region" description="Helical" evidence="8">
    <location>
        <begin position="123"/>
        <end position="147"/>
    </location>
</feature>
<feature type="transmembrane region" description="Helical" evidence="8">
    <location>
        <begin position="12"/>
        <end position="36"/>
    </location>
</feature>
<feature type="transmembrane region" description="Helical" evidence="8">
    <location>
        <begin position="153"/>
        <end position="171"/>
    </location>
</feature>
<organism evidence="9 10">
    <name type="scientific">Marinilabilia rubra</name>
    <dbReference type="NCBI Taxonomy" id="2162893"/>
    <lineage>
        <taxon>Bacteria</taxon>
        <taxon>Pseudomonadati</taxon>
        <taxon>Bacteroidota</taxon>
        <taxon>Bacteroidia</taxon>
        <taxon>Marinilabiliales</taxon>
        <taxon>Marinilabiliaceae</taxon>
        <taxon>Marinilabilia</taxon>
    </lineage>
</organism>
<gene>
    <name evidence="9" type="ORF">DDZ16_09345</name>
</gene>
<evidence type="ECO:0000313" key="9">
    <source>
        <dbReference type="EMBL" id="PWD99641.1"/>
    </source>
</evidence>
<keyword evidence="4 8" id="KW-0812">Transmembrane</keyword>
<dbReference type="InterPro" id="IPR003689">
    <property type="entry name" value="ZIP"/>
</dbReference>
<feature type="transmembrane region" description="Helical" evidence="8">
    <location>
        <begin position="191"/>
        <end position="213"/>
    </location>
</feature>
<evidence type="ECO:0000256" key="6">
    <source>
        <dbReference type="ARBA" id="ARBA00022989"/>
    </source>
</evidence>